<evidence type="ECO:0000313" key="2">
    <source>
        <dbReference type="EMBL" id="SFN64714.1"/>
    </source>
</evidence>
<dbReference type="AlphaFoldDB" id="A0A1I5AQH2"/>
<reference evidence="3" key="1">
    <citation type="submission" date="2016-10" db="EMBL/GenBank/DDBJ databases">
        <authorList>
            <person name="Varghese N."/>
            <person name="Submissions S."/>
        </authorList>
    </citation>
    <scope>NUCLEOTIDE SEQUENCE [LARGE SCALE GENOMIC DNA]</scope>
    <source>
        <strain evidence="3">DSM 6150</strain>
    </source>
</reference>
<keyword evidence="3" id="KW-1185">Reference proteome</keyword>
<protein>
    <submittedName>
        <fullName evidence="2">Uncharacterized protein</fullName>
    </submittedName>
</protein>
<dbReference type="EMBL" id="FOVE01000014">
    <property type="protein sequence ID" value="SFN64714.1"/>
    <property type="molecule type" value="Genomic_DNA"/>
</dbReference>
<organism evidence="2 3">
    <name type="scientific">Formivibrio citricus</name>
    <dbReference type="NCBI Taxonomy" id="83765"/>
    <lineage>
        <taxon>Bacteria</taxon>
        <taxon>Pseudomonadati</taxon>
        <taxon>Pseudomonadota</taxon>
        <taxon>Betaproteobacteria</taxon>
        <taxon>Neisseriales</taxon>
        <taxon>Chitinibacteraceae</taxon>
        <taxon>Formivibrio</taxon>
    </lineage>
</organism>
<feature type="compositionally biased region" description="Polar residues" evidence="1">
    <location>
        <begin position="15"/>
        <end position="35"/>
    </location>
</feature>
<evidence type="ECO:0000256" key="1">
    <source>
        <dbReference type="SAM" id="MobiDB-lite"/>
    </source>
</evidence>
<feature type="compositionally biased region" description="Basic and acidic residues" evidence="1">
    <location>
        <begin position="41"/>
        <end position="78"/>
    </location>
</feature>
<dbReference type="Proteomes" id="UP000242869">
    <property type="component" value="Unassembled WGS sequence"/>
</dbReference>
<gene>
    <name evidence="2" type="ORF">SAMN05660284_01956</name>
</gene>
<sequence>MTPAKPAARTDVLPQGSTGTSSKESPVSDGLQSLAGTGWDGVERRNNVERRSGDRRQLGRKGPLDTRTGNDRRLIARRSTDQALAGRLFIKV</sequence>
<name>A0A1I5AQH2_9NEIS</name>
<feature type="region of interest" description="Disordered" evidence="1">
    <location>
        <begin position="1"/>
        <end position="78"/>
    </location>
</feature>
<proteinExistence type="predicted"/>
<evidence type="ECO:0000313" key="3">
    <source>
        <dbReference type="Proteomes" id="UP000242869"/>
    </source>
</evidence>
<accession>A0A1I5AQH2</accession>